<sequence length="79" mass="8704">MAPIVYYSHSTDLPHHCCAAPGKASRCWCYELFVLAPTDNFRRLFVAAGVVIARHAGTTLGISYPVFKPACVHNWGQIV</sequence>
<comment type="caution">
    <text evidence="1">The sequence shown here is derived from an EMBL/GenBank/DDBJ whole genome shotgun (WGS) entry which is preliminary data.</text>
</comment>
<name>A0A402BZG1_RHOWR</name>
<reference evidence="1 2" key="1">
    <citation type="submission" date="2018-11" db="EMBL/GenBank/DDBJ databases">
        <title>Microbial catabolism of amino acid.</title>
        <authorList>
            <person name="Hibi M."/>
            <person name="Ogawa J."/>
        </authorList>
    </citation>
    <scope>NUCLEOTIDE SEQUENCE [LARGE SCALE GENOMIC DNA]</scope>
    <source>
        <strain evidence="1 2">C31-06</strain>
    </source>
</reference>
<accession>A0A402BZG1</accession>
<evidence type="ECO:0000313" key="1">
    <source>
        <dbReference type="EMBL" id="GCE36738.1"/>
    </source>
</evidence>
<evidence type="ECO:0000313" key="2">
    <source>
        <dbReference type="Proteomes" id="UP000287519"/>
    </source>
</evidence>
<dbReference type="EMBL" id="BHYM01000003">
    <property type="protein sequence ID" value="GCE36738.1"/>
    <property type="molecule type" value="Genomic_DNA"/>
</dbReference>
<keyword evidence="2" id="KW-1185">Reference proteome</keyword>
<organism evidence="1 2">
    <name type="scientific">Rhodococcus wratislaviensis</name>
    <name type="common">Tsukamurella wratislaviensis</name>
    <dbReference type="NCBI Taxonomy" id="44752"/>
    <lineage>
        <taxon>Bacteria</taxon>
        <taxon>Bacillati</taxon>
        <taxon>Actinomycetota</taxon>
        <taxon>Actinomycetes</taxon>
        <taxon>Mycobacteriales</taxon>
        <taxon>Nocardiaceae</taxon>
        <taxon>Rhodococcus</taxon>
    </lineage>
</organism>
<proteinExistence type="predicted"/>
<dbReference type="Proteomes" id="UP000287519">
    <property type="component" value="Unassembled WGS sequence"/>
</dbReference>
<dbReference type="AlphaFoldDB" id="A0A402BZG1"/>
<gene>
    <name evidence="1" type="ORF">Rhow_003342</name>
</gene>
<protein>
    <submittedName>
        <fullName evidence="1">Uncharacterized protein</fullName>
    </submittedName>
</protein>